<dbReference type="Pfam" id="PF03167">
    <property type="entry name" value="UDG"/>
    <property type="match status" value="1"/>
</dbReference>
<evidence type="ECO:0000256" key="8">
    <source>
        <dbReference type="ARBA" id="ARBA00023204"/>
    </source>
</evidence>
<keyword evidence="14" id="KW-1185">Reference proteome</keyword>
<dbReference type="InterPro" id="IPR018085">
    <property type="entry name" value="Ura-DNA_Glyclase_AS"/>
</dbReference>
<dbReference type="GO" id="GO:0004844">
    <property type="term" value="F:uracil DNA N-glycosylase activity"/>
    <property type="evidence" value="ECO:0007669"/>
    <property type="project" value="UniProtKB-UniRule"/>
</dbReference>
<evidence type="ECO:0000256" key="2">
    <source>
        <dbReference type="ARBA" id="ARBA00002631"/>
    </source>
</evidence>
<evidence type="ECO:0000259" key="12">
    <source>
        <dbReference type="SMART" id="SM00986"/>
    </source>
</evidence>
<accession>A0A5C6VXY4</accession>
<dbReference type="Proteomes" id="UP000321363">
    <property type="component" value="Unassembled WGS sequence"/>
</dbReference>
<evidence type="ECO:0000256" key="10">
    <source>
        <dbReference type="PROSITE-ProRule" id="PRU10072"/>
    </source>
</evidence>
<dbReference type="InterPro" id="IPR002043">
    <property type="entry name" value="UDG_fam1"/>
</dbReference>
<protein>
    <recommendedName>
        <fullName evidence="5 9">Uracil-DNA glycosylase</fullName>
        <shortName evidence="9">UDG</shortName>
        <ecNumber evidence="4 9">3.2.2.27</ecNumber>
    </recommendedName>
</protein>
<evidence type="ECO:0000256" key="6">
    <source>
        <dbReference type="ARBA" id="ARBA00022763"/>
    </source>
</evidence>
<dbReference type="SMART" id="SM00987">
    <property type="entry name" value="UreE_C"/>
    <property type="match status" value="1"/>
</dbReference>
<dbReference type="NCBIfam" id="NF003588">
    <property type="entry name" value="PRK05254.1-1"/>
    <property type="match status" value="1"/>
</dbReference>
<dbReference type="Gene3D" id="3.40.470.10">
    <property type="entry name" value="Uracil-DNA glycosylase-like domain"/>
    <property type="match status" value="1"/>
</dbReference>
<dbReference type="CDD" id="cd10027">
    <property type="entry name" value="UDG-F1-like"/>
    <property type="match status" value="1"/>
</dbReference>
<evidence type="ECO:0000313" key="13">
    <source>
        <dbReference type="EMBL" id="TXC89451.1"/>
    </source>
</evidence>
<evidence type="ECO:0000313" key="14">
    <source>
        <dbReference type="Proteomes" id="UP000321363"/>
    </source>
</evidence>
<dbReference type="AlphaFoldDB" id="A0A5C6VXY4"/>
<dbReference type="FunFam" id="3.40.470.10:FF:000001">
    <property type="entry name" value="Uracil-DNA glycosylase"/>
    <property type="match status" value="1"/>
</dbReference>
<keyword evidence="6 9" id="KW-0227">DNA damage</keyword>
<feature type="domain" description="Uracil-DNA glycosylase-like" evidence="12">
    <location>
        <begin position="51"/>
        <end position="211"/>
    </location>
</feature>
<proteinExistence type="inferred from homology"/>
<comment type="catalytic activity">
    <reaction evidence="1 9 11">
        <text>Hydrolyzes single-stranded DNA or mismatched double-stranded DNA and polynucleotides, releasing free uracil.</text>
        <dbReference type="EC" id="3.2.2.27"/>
    </reaction>
</comment>
<evidence type="ECO:0000256" key="1">
    <source>
        <dbReference type="ARBA" id="ARBA00001400"/>
    </source>
</evidence>
<evidence type="ECO:0000256" key="5">
    <source>
        <dbReference type="ARBA" id="ARBA00018429"/>
    </source>
</evidence>
<evidence type="ECO:0000256" key="7">
    <source>
        <dbReference type="ARBA" id="ARBA00022801"/>
    </source>
</evidence>
<dbReference type="InterPro" id="IPR036895">
    <property type="entry name" value="Uracil-DNA_glycosylase-like_sf"/>
</dbReference>
<dbReference type="PROSITE" id="PS00130">
    <property type="entry name" value="U_DNA_GLYCOSYLASE"/>
    <property type="match status" value="1"/>
</dbReference>
<dbReference type="OrthoDB" id="9804372at2"/>
<sequence>MLHHHIEENWRKLLKDTFNEEYFEELMSFLEKEYDEHTIFPKKEDVFTSLNITSYNAVKAVILGQDPYHGEGQAQGLSFSVSPGVKLPPSLRNIFIELKDDLGFPTPQNGSLKKWSTEGVLLLNTVLTVRKAEPNSHKNQGWEKFTDEVISLLNNREQPIVFILWGKHAQKKKHLISSPQHFIIESAHPSPFAARKGFFGSKPFSKTNDFLKKKDLGEIDWCLTDVHTK</sequence>
<dbReference type="EC" id="3.2.2.27" evidence="4 9"/>
<dbReference type="GO" id="GO:0005737">
    <property type="term" value="C:cytoplasm"/>
    <property type="evidence" value="ECO:0007669"/>
    <property type="project" value="UniProtKB-SubCell"/>
</dbReference>
<dbReference type="NCBIfam" id="NF003589">
    <property type="entry name" value="PRK05254.1-2"/>
    <property type="match status" value="1"/>
</dbReference>
<dbReference type="PANTHER" id="PTHR11264:SF0">
    <property type="entry name" value="URACIL-DNA GLYCOSYLASE"/>
    <property type="match status" value="1"/>
</dbReference>
<comment type="similarity">
    <text evidence="3 9 11">Belongs to the uracil-DNA glycosylase (UDG) superfamily. UNG family.</text>
</comment>
<keyword evidence="8 9" id="KW-0234">DNA repair</keyword>
<dbReference type="RefSeq" id="WP_146949716.1">
    <property type="nucleotide sequence ID" value="NZ_VOQF01000009.1"/>
</dbReference>
<dbReference type="PANTHER" id="PTHR11264">
    <property type="entry name" value="URACIL-DNA GLYCOSYLASE"/>
    <property type="match status" value="1"/>
</dbReference>
<feature type="active site" description="Proton acceptor" evidence="9 10">
    <location>
        <position position="66"/>
    </location>
</feature>
<keyword evidence="9" id="KW-0963">Cytoplasm</keyword>
<evidence type="ECO:0000256" key="11">
    <source>
        <dbReference type="RuleBase" id="RU003780"/>
    </source>
</evidence>
<dbReference type="EMBL" id="VOQF01000009">
    <property type="protein sequence ID" value="TXC89451.1"/>
    <property type="molecule type" value="Genomic_DNA"/>
</dbReference>
<dbReference type="NCBIfam" id="NF003591">
    <property type="entry name" value="PRK05254.1-4"/>
    <property type="match status" value="1"/>
</dbReference>
<dbReference type="GO" id="GO:0097510">
    <property type="term" value="P:base-excision repair, AP site formation via deaminated base removal"/>
    <property type="evidence" value="ECO:0007669"/>
    <property type="project" value="TreeGrafter"/>
</dbReference>
<reference evidence="13 14" key="1">
    <citation type="journal article" date="2005" name="Int. J. Syst. Evol. Microbiol.">
        <title>Bacillus litoralis sp. nov., isolated from a tidal flat of the Yellow Sea in Korea.</title>
        <authorList>
            <person name="Yoon J.H."/>
            <person name="Oh T.K."/>
        </authorList>
    </citation>
    <scope>NUCLEOTIDE SEQUENCE [LARGE SCALE GENOMIC DNA]</scope>
    <source>
        <strain evidence="13 14">SW-211</strain>
    </source>
</reference>
<dbReference type="NCBIfam" id="TIGR00628">
    <property type="entry name" value="ung"/>
    <property type="match status" value="1"/>
</dbReference>
<comment type="function">
    <text evidence="2 9 11">Excises uracil residues from the DNA which can arise as a result of misincorporation of dUMP residues by DNA polymerase or due to deamination of cytosine.</text>
</comment>
<dbReference type="SUPFAM" id="SSF52141">
    <property type="entry name" value="Uracil-DNA glycosylase-like"/>
    <property type="match status" value="1"/>
</dbReference>
<evidence type="ECO:0000256" key="4">
    <source>
        <dbReference type="ARBA" id="ARBA00012030"/>
    </source>
</evidence>
<comment type="caution">
    <text evidence="13">The sequence shown here is derived from an EMBL/GenBank/DDBJ whole genome shotgun (WGS) entry which is preliminary data.</text>
</comment>
<dbReference type="NCBIfam" id="NF003592">
    <property type="entry name" value="PRK05254.1-5"/>
    <property type="match status" value="1"/>
</dbReference>
<name>A0A5C6VXY4_9BACI</name>
<evidence type="ECO:0000256" key="3">
    <source>
        <dbReference type="ARBA" id="ARBA00008184"/>
    </source>
</evidence>
<keyword evidence="7 9" id="KW-0378">Hydrolase</keyword>
<evidence type="ECO:0000256" key="9">
    <source>
        <dbReference type="HAMAP-Rule" id="MF_00148"/>
    </source>
</evidence>
<keyword evidence="13" id="KW-0326">Glycosidase</keyword>
<dbReference type="InterPro" id="IPR005122">
    <property type="entry name" value="Uracil-DNA_glycosylase-like"/>
</dbReference>
<dbReference type="HAMAP" id="MF_00148">
    <property type="entry name" value="UDG"/>
    <property type="match status" value="1"/>
</dbReference>
<dbReference type="SMART" id="SM00986">
    <property type="entry name" value="UDG"/>
    <property type="match status" value="1"/>
</dbReference>
<organism evidence="13 14">
    <name type="scientific">Metabacillus litoralis</name>
    <dbReference type="NCBI Taxonomy" id="152268"/>
    <lineage>
        <taxon>Bacteria</taxon>
        <taxon>Bacillati</taxon>
        <taxon>Bacillota</taxon>
        <taxon>Bacilli</taxon>
        <taxon>Bacillales</taxon>
        <taxon>Bacillaceae</taxon>
        <taxon>Metabacillus</taxon>
    </lineage>
</organism>
<gene>
    <name evidence="9" type="primary">ung</name>
    <name evidence="13" type="ORF">FS935_16340</name>
</gene>
<comment type="subcellular location">
    <subcellularLocation>
        <location evidence="9">Cytoplasm</location>
    </subcellularLocation>
</comment>